<sequence length="372" mass="42453">MNNFTTTTDKKRKSLFGFSIKLKPFSSSTNNELLQRKRHNSVNYSNFAFSLNRDNEEIETIENERDGENFRSDSGNEFITHQENIGGELEPEENDRKTSKEIIINKVSVIRRQRAAAASTTRRFLPQGLTQLSRRPSVPTSSPLSIVGRLRKSFSTASLDEEDSAFCSAESSPSCSITSSSPESSPNKTINEKTPQIAFEWKWTELQKEKIEAELEHQCIHSFGHKLVKNPKLAFTNHSNSRQIMLGEMDNNVLCAEGCHSEKFQNVNFTKCQISKRPFTKTPIFQNVDFSKRVLFKTFTDKMPHLKMSNTQNLISSNVQFHLLSMIAPSNKKVVNIGSPSINDDNNNNNHHWFHLSPSFRPYSKNNLEISR</sequence>
<evidence type="ECO:0000313" key="2">
    <source>
        <dbReference type="Proteomes" id="UP000887560"/>
    </source>
</evidence>
<keyword evidence="2" id="KW-1185">Reference proteome</keyword>
<proteinExistence type="predicted"/>
<name>A0A915PB25_9BILA</name>
<evidence type="ECO:0000256" key="1">
    <source>
        <dbReference type="SAM" id="MobiDB-lite"/>
    </source>
</evidence>
<dbReference type="AlphaFoldDB" id="A0A915PB25"/>
<organism evidence="2 3">
    <name type="scientific">Meloidogyne floridensis</name>
    <dbReference type="NCBI Taxonomy" id="298350"/>
    <lineage>
        <taxon>Eukaryota</taxon>
        <taxon>Metazoa</taxon>
        <taxon>Ecdysozoa</taxon>
        <taxon>Nematoda</taxon>
        <taxon>Chromadorea</taxon>
        <taxon>Rhabditida</taxon>
        <taxon>Tylenchina</taxon>
        <taxon>Tylenchomorpha</taxon>
        <taxon>Tylenchoidea</taxon>
        <taxon>Meloidogynidae</taxon>
        <taxon>Meloidogyninae</taxon>
        <taxon>Meloidogyne</taxon>
    </lineage>
</organism>
<dbReference type="WBParaSite" id="scf7180000423949.g11902">
    <property type="protein sequence ID" value="scf7180000423949.g11902"/>
    <property type="gene ID" value="scf7180000423949.g11902"/>
</dbReference>
<reference evidence="3" key="1">
    <citation type="submission" date="2022-11" db="UniProtKB">
        <authorList>
            <consortium name="WormBaseParasite"/>
        </authorList>
    </citation>
    <scope>IDENTIFICATION</scope>
</reference>
<protein>
    <submittedName>
        <fullName evidence="3">Uncharacterized protein</fullName>
    </submittedName>
</protein>
<accession>A0A915PB25</accession>
<evidence type="ECO:0000313" key="3">
    <source>
        <dbReference type="WBParaSite" id="scf7180000423949.g11902"/>
    </source>
</evidence>
<feature type="compositionally biased region" description="Low complexity" evidence="1">
    <location>
        <begin position="168"/>
        <end position="185"/>
    </location>
</feature>
<dbReference type="Proteomes" id="UP000887560">
    <property type="component" value="Unplaced"/>
</dbReference>
<feature type="region of interest" description="Disordered" evidence="1">
    <location>
        <begin position="168"/>
        <end position="191"/>
    </location>
</feature>